<reference evidence="4 5" key="1">
    <citation type="journal article" date="2016" name="Proc. Natl. Acad. Sci. U.S.A.">
        <title>Comparative genomics of biotechnologically important yeasts.</title>
        <authorList>
            <person name="Riley R."/>
            <person name="Haridas S."/>
            <person name="Wolfe K.H."/>
            <person name="Lopes M.R."/>
            <person name="Hittinger C.T."/>
            <person name="Goeker M."/>
            <person name="Salamov A.A."/>
            <person name="Wisecaver J.H."/>
            <person name="Long T.M."/>
            <person name="Calvey C.H."/>
            <person name="Aerts A.L."/>
            <person name="Barry K.W."/>
            <person name="Choi C."/>
            <person name="Clum A."/>
            <person name="Coughlan A.Y."/>
            <person name="Deshpande S."/>
            <person name="Douglass A.P."/>
            <person name="Hanson S.J."/>
            <person name="Klenk H.-P."/>
            <person name="LaButti K.M."/>
            <person name="Lapidus A."/>
            <person name="Lindquist E.A."/>
            <person name="Lipzen A.M."/>
            <person name="Meier-Kolthoff J.P."/>
            <person name="Ohm R.A."/>
            <person name="Otillar R.P."/>
            <person name="Pangilinan J.L."/>
            <person name="Peng Y."/>
            <person name="Rokas A."/>
            <person name="Rosa C.A."/>
            <person name="Scheuner C."/>
            <person name="Sibirny A.A."/>
            <person name="Slot J.C."/>
            <person name="Stielow J.B."/>
            <person name="Sun H."/>
            <person name="Kurtzman C.P."/>
            <person name="Blackwell M."/>
            <person name="Grigoriev I.V."/>
            <person name="Jeffries T.W."/>
        </authorList>
    </citation>
    <scope>NUCLEOTIDE SEQUENCE [LARGE SCALE GENOMIC DNA]</scope>
    <source>
        <strain evidence="5">ATCC 18201 / CBS 1600 / BCRC 20928 / JCM 3617 / NBRC 0987 / NRRL Y-1542</strain>
    </source>
</reference>
<evidence type="ECO:0000256" key="2">
    <source>
        <dbReference type="ARBA" id="ARBA00023163"/>
    </source>
</evidence>
<dbReference type="PANTHER" id="PTHR22597">
    <property type="entry name" value="POLYCOMB GROUP PROTEIN"/>
    <property type="match status" value="1"/>
</dbReference>
<evidence type="ECO:0000256" key="1">
    <source>
        <dbReference type="ARBA" id="ARBA00023015"/>
    </source>
</evidence>
<dbReference type="PANTHER" id="PTHR22597:SF3">
    <property type="entry name" value="CHROMATIN STRUCTURE-REMODELING COMPLEX SUBUNIT RSC7"/>
    <property type="match status" value="1"/>
</dbReference>
<dbReference type="GO" id="GO:0016586">
    <property type="term" value="C:RSC-type complex"/>
    <property type="evidence" value="ECO:0007669"/>
    <property type="project" value="TreeGrafter"/>
</dbReference>
<keyword evidence="5" id="KW-1185">Reference proteome</keyword>
<dbReference type="Proteomes" id="UP000094389">
    <property type="component" value="Unassembled WGS sequence"/>
</dbReference>
<evidence type="ECO:0000256" key="3">
    <source>
        <dbReference type="SAM" id="MobiDB-lite"/>
    </source>
</evidence>
<name>A0A1E4RVY9_CYBJN</name>
<accession>A0A1E4RVY9</accession>
<dbReference type="GO" id="GO:0031490">
    <property type="term" value="F:chromatin DNA binding"/>
    <property type="evidence" value="ECO:0007669"/>
    <property type="project" value="TreeGrafter"/>
</dbReference>
<dbReference type="OMA" id="STNWLYQ"/>
<dbReference type="RefSeq" id="XP_020068473.1">
    <property type="nucleotide sequence ID" value="XM_020217230.1"/>
</dbReference>
<protein>
    <submittedName>
        <fullName evidence="4">Uncharacterized protein</fullName>
    </submittedName>
</protein>
<keyword evidence="2" id="KW-0804">Transcription</keyword>
<dbReference type="GeneID" id="30991626"/>
<feature type="compositionally biased region" description="Acidic residues" evidence="3">
    <location>
        <begin position="19"/>
        <end position="70"/>
    </location>
</feature>
<feature type="region of interest" description="Disordered" evidence="3">
    <location>
        <begin position="1"/>
        <end position="102"/>
    </location>
</feature>
<dbReference type="Pfam" id="PF08624">
    <property type="entry name" value="CRC_subunit"/>
    <property type="match status" value="1"/>
</dbReference>
<evidence type="ECO:0000313" key="4">
    <source>
        <dbReference type="EMBL" id="ODV71434.1"/>
    </source>
</evidence>
<proteinExistence type="predicted"/>
<dbReference type="EMBL" id="KV453941">
    <property type="protein sequence ID" value="ODV71434.1"/>
    <property type="molecule type" value="Genomic_DNA"/>
</dbReference>
<dbReference type="OrthoDB" id="5598844at2759"/>
<dbReference type="AlphaFoldDB" id="A0A1E4RVY9"/>
<dbReference type="InterPro" id="IPR013933">
    <property type="entry name" value="CRC_Rsc7/Swp82"/>
</dbReference>
<organism evidence="4 5">
    <name type="scientific">Cyberlindnera jadinii (strain ATCC 18201 / CBS 1600 / BCRC 20928 / JCM 3617 / NBRC 0987 / NRRL Y-1542)</name>
    <name type="common">Torula yeast</name>
    <name type="synonym">Candida utilis</name>
    <dbReference type="NCBI Taxonomy" id="983966"/>
    <lineage>
        <taxon>Eukaryota</taxon>
        <taxon>Fungi</taxon>
        <taxon>Dikarya</taxon>
        <taxon>Ascomycota</taxon>
        <taxon>Saccharomycotina</taxon>
        <taxon>Saccharomycetes</taxon>
        <taxon>Phaffomycetales</taxon>
        <taxon>Phaffomycetaceae</taxon>
        <taxon>Cyberlindnera</taxon>
    </lineage>
</organism>
<dbReference type="STRING" id="983966.A0A1E4RVY9"/>
<gene>
    <name evidence="4" type="ORF">CYBJADRAFT_186749</name>
</gene>
<keyword evidence="1" id="KW-0805">Transcription regulation</keyword>
<feature type="compositionally biased region" description="Basic residues" evidence="3">
    <location>
        <begin position="77"/>
        <end position="86"/>
    </location>
</feature>
<sequence>MARRSLRSSTAESSMVVEDPVDVQEEDAEYHEYEDEEDQDRGDEEEEEEEEGEEEEEDDEDDDDDDDESKADDGSKPAKKRGRPPKRPPIEDGGLSDFKRIRFEEPKIKGRRGRKPAIAPEGSLVTESGRVLTVVDDEYDLSEDEEGEQKIDKNGALLGNREYRVRTFKVKGKGDRLYMLSTEPARCMGFRDSYLLFQKHRLLYKVVLDQDEKYDLIDREIIPHSYKGRVIGLVTARSVFREFGAKIVVGGKWITDDYYATKLRELGRVHEGDIADPADILPIQGTEYNRNQFVAWHGASQVYHQPSFVSTPQASYETVELATVKALKQTGSMDEENWMFQHALSVREFENALTQGRMIIQRGLRDSYTGITFVPGETQAAHVQFVKEEDDNDVNSKKKLVYETKMQVKGFTRKTGLCDVPLELFEDCVDEETKNAILKQQEYERFCV</sequence>
<evidence type="ECO:0000313" key="5">
    <source>
        <dbReference type="Proteomes" id="UP000094389"/>
    </source>
</evidence>